<organism evidence="1">
    <name type="scientific">marine metagenome</name>
    <dbReference type="NCBI Taxonomy" id="408172"/>
    <lineage>
        <taxon>unclassified sequences</taxon>
        <taxon>metagenomes</taxon>
        <taxon>ecological metagenomes</taxon>
    </lineage>
</organism>
<name>A0A382P1Z1_9ZZZZ</name>
<protein>
    <submittedName>
        <fullName evidence="1">Uncharacterized protein</fullName>
    </submittedName>
</protein>
<proteinExistence type="predicted"/>
<accession>A0A382P1Z1</accession>
<gene>
    <name evidence="1" type="ORF">METZ01_LOCUS319754</name>
</gene>
<dbReference type="EMBL" id="UINC01104038">
    <property type="protein sequence ID" value="SVC66900.1"/>
    <property type="molecule type" value="Genomic_DNA"/>
</dbReference>
<dbReference type="AlphaFoldDB" id="A0A382P1Z1"/>
<evidence type="ECO:0000313" key="1">
    <source>
        <dbReference type="EMBL" id="SVC66900.1"/>
    </source>
</evidence>
<sequence>MKPCHTHPDELFDWVKADKQGAKFSLHTILHTASQSGELSHDRPLQIEAVPVD</sequence>
<reference evidence="1" key="1">
    <citation type="submission" date="2018-05" db="EMBL/GenBank/DDBJ databases">
        <authorList>
            <person name="Lanie J.A."/>
            <person name="Ng W.-L."/>
            <person name="Kazmierczak K.M."/>
            <person name="Andrzejewski T.M."/>
            <person name="Davidsen T.M."/>
            <person name="Wayne K.J."/>
            <person name="Tettelin H."/>
            <person name="Glass J.I."/>
            <person name="Rusch D."/>
            <person name="Podicherti R."/>
            <person name="Tsui H.-C.T."/>
            <person name="Winkler M.E."/>
        </authorList>
    </citation>
    <scope>NUCLEOTIDE SEQUENCE</scope>
</reference>